<dbReference type="Pfam" id="PF04230">
    <property type="entry name" value="PS_pyruv_trans"/>
    <property type="match status" value="1"/>
</dbReference>
<accession>A0A414YDP6</accession>
<dbReference type="AlphaFoldDB" id="A0A414YDP6"/>
<evidence type="ECO:0000259" key="1">
    <source>
        <dbReference type="Pfam" id="PF04230"/>
    </source>
</evidence>
<dbReference type="EMBL" id="QRKD01000048">
    <property type="protein sequence ID" value="RHH84258.1"/>
    <property type="molecule type" value="Genomic_DNA"/>
</dbReference>
<comment type="caution">
    <text evidence="2">The sequence shown here is derived from an EMBL/GenBank/DDBJ whole genome shotgun (WGS) entry which is preliminary data.</text>
</comment>
<gene>
    <name evidence="2" type="ORF">DW190_21665</name>
</gene>
<protein>
    <submittedName>
        <fullName evidence="2">Polysaccharide pyruvyl transferase family protein</fullName>
    </submittedName>
</protein>
<dbReference type="InterPro" id="IPR007345">
    <property type="entry name" value="Polysacch_pyruvyl_Trfase"/>
</dbReference>
<evidence type="ECO:0000313" key="3">
    <source>
        <dbReference type="Proteomes" id="UP000283512"/>
    </source>
</evidence>
<proteinExistence type="predicted"/>
<dbReference type="GO" id="GO:0016740">
    <property type="term" value="F:transferase activity"/>
    <property type="evidence" value="ECO:0007669"/>
    <property type="project" value="UniProtKB-KW"/>
</dbReference>
<organism evidence="2 3">
    <name type="scientific">Bacteroides caccae</name>
    <dbReference type="NCBI Taxonomy" id="47678"/>
    <lineage>
        <taxon>Bacteria</taxon>
        <taxon>Pseudomonadati</taxon>
        <taxon>Bacteroidota</taxon>
        <taxon>Bacteroidia</taxon>
        <taxon>Bacteroidales</taxon>
        <taxon>Bacteroidaceae</taxon>
        <taxon>Bacteroides</taxon>
    </lineage>
</organism>
<sequence>MKIGILTQSLHANYGGLLQNYALQQTLIRAGHDVETIDWGKPKSLRYRLYCMKMQFLATWFPRKNPGVRYQPSKSELDVIWRNTNYFIETYIKHTKPLRSYQEFQSQAENGQYSAYVVGSDQCWRPCYNSFLTSMFLDFVKGQNVKRLSYAASFGTDKWEFTPQQTAICSPLAQKFDLVTVREGSGVKLCKDHLGVNAVHVLDPTMLLTKEDYISLIEAEKEPQAAGTLFYYILDPASKKTAFIQRVSEAKGLRAFQVLPKCQAENRTRKDVKMRIEDCVFTGVTAWLRAFVDAEMTIVDSFHGMVFSIIFNKPFWVIGNAQRGMSRFTSLLKIFHLEDRLLDTEHLDEVDFSKSIDWVRVNAILEEKRNECKLLLLNKLKE</sequence>
<keyword evidence="2" id="KW-0808">Transferase</keyword>
<feature type="domain" description="Polysaccharide pyruvyl transferase" evidence="1">
    <location>
        <begin position="13"/>
        <end position="320"/>
    </location>
</feature>
<dbReference type="RefSeq" id="WP_122295923.1">
    <property type="nucleotide sequence ID" value="NZ_QRKD01000048.1"/>
</dbReference>
<evidence type="ECO:0000313" key="2">
    <source>
        <dbReference type="EMBL" id="RHH84258.1"/>
    </source>
</evidence>
<name>A0A414YDP6_9BACE</name>
<dbReference type="Proteomes" id="UP000283512">
    <property type="component" value="Unassembled WGS sequence"/>
</dbReference>
<reference evidence="2 3" key="1">
    <citation type="submission" date="2018-08" db="EMBL/GenBank/DDBJ databases">
        <title>A genome reference for cultivated species of the human gut microbiota.</title>
        <authorList>
            <person name="Zou Y."/>
            <person name="Xue W."/>
            <person name="Luo G."/>
        </authorList>
    </citation>
    <scope>NUCLEOTIDE SEQUENCE [LARGE SCALE GENOMIC DNA]</scope>
    <source>
        <strain evidence="2 3">AM16-49B</strain>
    </source>
</reference>